<protein>
    <submittedName>
        <fullName evidence="2">Teichoic acid D-Ala incorporation-associated protein DltX</fullName>
    </submittedName>
</protein>
<dbReference type="EMBL" id="DYXG01000051">
    <property type="protein sequence ID" value="HJE97028.1"/>
    <property type="molecule type" value="Genomic_DNA"/>
</dbReference>
<feature type="transmembrane region" description="Helical" evidence="1">
    <location>
        <begin position="12"/>
        <end position="32"/>
    </location>
</feature>
<evidence type="ECO:0000313" key="3">
    <source>
        <dbReference type="Proteomes" id="UP000707535"/>
    </source>
</evidence>
<sequence>MFLKKIWCSATAQFILKTVLYLIIFLGVIYLYSYSGVGQPKFIYNEF</sequence>
<dbReference type="AlphaFoldDB" id="A0A921K0I5"/>
<gene>
    <name evidence="2" type="ORF">K8V00_05350</name>
</gene>
<evidence type="ECO:0000256" key="1">
    <source>
        <dbReference type="SAM" id="Phobius"/>
    </source>
</evidence>
<dbReference type="Pfam" id="PF12459">
    <property type="entry name" value="DltX"/>
    <property type="match status" value="1"/>
</dbReference>
<proteinExistence type="predicted"/>
<keyword evidence="1" id="KW-1133">Transmembrane helix</keyword>
<dbReference type="Proteomes" id="UP000707535">
    <property type="component" value="Unassembled WGS sequence"/>
</dbReference>
<dbReference type="InterPro" id="IPR021008">
    <property type="entry name" value="DltX"/>
</dbReference>
<organism evidence="2 3">
    <name type="scientific">Ligilactobacillus acidipiscis</name>
    <dbReference type="NCBI Taxonomy" id="89059"/>
    <lineage>
        <taxon>Bacteria</taxon>
        <taxon>Bacillati</taxon>
        <taxon>Bacillota</taxon>
        <taxon>Bacilli</taxon>
        <taxon>Lactobacillales</taxon>
        <taxon>Lactobacillaceae</taxon>
        <taxon>Ligilactobacillus</taxon>
    </lineage>
</organism>
<keyword evidence="1" id="KW-0812">Transmembrane</keyword>
<evidence type="ECO:0000313" key="2">
    <source>
        <dbReference type="EMBL" id="HJE97028.1"/>
    </source>
</evidence>
<accession>A0A921K0I5</accession>
<reference evidence="2" key="2">
    <citation type="submission" date="2021-09" db="EMBL/GenBank/DDBJ databases">
        <authorList>
            <person name="Gilroy R."/>
        </authorList>
    </citation>
    <scope>NUCLEOTIDE SEQUENCE</scope>
    <source>
        <strain evidence="2">CHK174-6876</strain>
    </source>
</reference>
<dbReference type="RefSeq" id="WP_191976418.1">
    <property type="nucleotide sequence ID" value="NZ_CP173417.1"/>
</dbReference>
<reference evidence="2" key="1">
    <citation type="journal article" date="2021" name="PeerJ">
        <title>Extensive microbial diversity within the chicken gut microbiome revealed by metagenomics and culture.</title>
        <authorList>
            <person name="Gilroy R."/>
            <person name="Ravi A."/>
            <person name="Getino M."/>
            <person name="Pursley I."/>
            <person name="Horton D.L."/>
            <person name="Alikhan N.F."/>
            <person name="Baker D."/>
            <person name="Gharbi K."/>
            <person name="Hall N."/>
            <person name="Watson M."/>
            <person name="Adriaenssens E.M."/>
            <person name="Foster-Nyarko E."/>
            <person name="Jarju S."/>
            <person name="Secka A."/>
            <person name="Antonio M."/>
            <person name="Oren A."/>
            <person name="Chaudhuri R.R."/>
            <person name="La Ragione R."/>
            <person name="Hildebrand F."/>
            <person name="Pallen M.J."/>
        </authorList>
    </citation>
    <scope>NUCLEOTIDE SEQUENCE</scope>
    <source>
        <strain evidence="2">CHK174-6876</strain>
    </source>
</reference>
<keyword evidence="1" id="KW-0472">Membrane</keyword>
<comment type="caution">
    <text evidence="2">The sequence shown here is derived from an EMBL/GenBank/DDBJ whole genome shotgun (WGS) entry which is preliminary data.</text>
</comment>
<name>A0A921K0I5_9LACO</name>